<dbReference type="PANTHER" id="PTHR32077:SF65">
    <property type="entry name" value="FASCICLIN-LIKE ARABINOGALACTAN PROTEIN 11"/>
    <property type="match status" value="1"/>
</dbReference>
<dbReference type="GO" id="GO:0005886">
    <property type="term" value="C:plasma membrane"/>
    <property type="evidence" value="ECO:0007669"/>
    <property type="project" value="UniProtKB-SubCell"/>
</dbReference>
<feature type="domain" description="FAS1" evidence="11">
    <location>
        <begin position="56"/>
        <end position="194"/>
    </location>
</feature>
<evidence type="ECO:0000313" key="13">
    <source>
        <dbReference type="EMBL" id="KAF4392376.1"/>
    </source>
</evidence>
<gene>
    <name evidence="12" type="ORF">F8388_009657</name>
    <name evidence="13" type="ORF">G4B88_005335</name>
</gene>
<dbReference type="Pfam" id="PF02469">
    <property type="entry name" value="Fasciclin"/>
    <property type="match status" value="1"/>
</dbReference>
<feature type="region of interest" description="Disordered" evidence="8">
    <location>
        <begin position="30"/>
        <end position="50"/>
    </location>
</feature>
<evidence type="ECO:0000256" key="10">
    <source>
        <dbReference type="SAM" id="SignalP"/>
    </source>
</evidence>
<feature type="transmembrane region" description="Helical" evidence="9">
    <location>
        <begin position="253"/>
        <end position="273"/>
    </location>
</feature>
<evidence type="ECO:0000256" key="7">
    <source>
        <dbReference type="ARBA" id="ARBA00024686"/>
    </source>
</evidence>
<keyword evidence="9" id="KW-1133">Transmembrane helix</keyword>
<dbReference type="SUPFAM" id="SSF82153">
    <property type="entry name" value="FAS1 domain"/>
    <property type="match status" value="1"/>
</dbReference>
<keyword evidence="4" id="KW-0325">Glycoprotein</keyword>
<dbReference type="Proteomes" id="UP000525078">
    <property type="component" value="Unassembled WGS sequence"/>
</dbReference>
<evidence type="ECO:0000256" key="1">
    <source>
        <dbReference type="ARBA" id="ARBA00004609"/>
    </source>
</evidence>
<dbReference type="InterPro" id="IPR000782">
    <property type="entry name" value="FAS1_domain"/>
</dbReference>
<dbReference type="SMART" id="SM00554">
    <property type="entry name" value="FAS1"/>
    <property type="match status" value="1"/>
</dbReference>
<evidence type="ECO:0000256" key="2">
    <source>
        <dbReference type="ARBA" id="ARBA00007843"/>
    </source>
</evidence>
<accession>A0A7J6HAP1</accession>
<keyword evidence="5 10" id="KW-0732">Signal</keyword>
<name>A0A7J6HAP1_CANSA</name>
<dbReference type="EMBL" id="JAATIP010000278">
    <property type="protein sequence ID" value="KAF4354666.1"/>
    <property type="molecule type" value="Genomic_DNA"/>
</dbReference>
<dbReference type="Proteomes" id="UP000583929">
    <property type="component" value="Unassembled WGS sequence"/>
</dbReference>
<comment type="caution">
    <text evidence="13">The sequence shown here is derived from an EMBL/GenBank/DDBJ whole genome shotgun (WGS) entry which is preliminary data.</text>
</comment>
<dbReference type="EMBL" id="JAATIQ010000053">
    <property type="protein sequence ID" value="KAF4392376.1"/>
    <property type="molecule type" value="Genomic_DNA"/>
</dbReference>
<dbReference type="AlphaFoldDB" id="A0A7J6HAP1"/>
<dbReference type="Gene3D" id="2.30.180.10">
    <property type="entry name" value="FAS1 domain"/>
    <property type="match status" value="1"/>
</dbReference>
<evidence type="ECO:0000313" key="12">
    <source>
        <dbReference type="EMBL" id="KAF4354666.1"/>
    </source>
</evidence>
<keyword evidence="6 9" id="KW-0472">Membrane</keyword>
<dbReference type="PANTHER" id="PTHR32077">
    <property type="entry name" value="FASCICLIN-LIKE ARABINOGALACTAN PROTEIN"/>
    <property type="match status" value="1"/>
</dbReference>
<dbReference type="InterPro" id="IPR045003">
    <property type="entry name" value="FLA_A"/>
</dbReference>
<evidence type="ECO:0000256" key="6">
    <source>
        <dbReference type="ARBA" id="ARBA00023136"/>
    </source>
</evidence>
<evidence type="ECO:0000313" key="15">
    <source>
        <dbReference type="Proteomes" id="UP000583929"/>
    </source>
</evidence>
<dbReference type="PROSITE" id="PS50213">
    <property type="entry name" value="FAS1"/>
    <property type="match status" value="1"/>
</dbReference>
<keyword evidence="4" id="KW-0336">GPI-anchor</keyword>
<keyword evidence="3" id="KW-1003">Cell membrane</keyword>
<organism evidence="13 15">
    <name type="scientific">Cannabis sativa</name>
    <name type="common">Hemp</name>
    <name type="synonym">Marijuana</name>
    <dbReference type="NCBI Taxonomy" id="3483"/>
    <lineage>
        <taxon>Eukaryota</taxon>
        <taxon>Viridiplantae</taxon>
        <taxon>Streptophyta</taxon>
        <taxon>Embryophyta</taxon>
        <taxon>Tracheophyta</taxon>
        <taxon>Spermatophyta</taxon>
        <taxon>Magnoliopsida</taxon>
        <taxon>eudicotyledons</taxon>
        <taxon>Gunneridae</taxon>
        <taxon>Pentapetalae</taxon>
        <taxon>rosids</taxon>
        <taxon>fabids</taxon>
        <taxon>Rosales</taxon>
        <taxon>Cannabaceae</taxon>
        <taxon>Cannabis</taxon>
    </lineage>
</organism>
<comment type="similarity">
    <text evidence="2">Belongs to the fasciclin-like AGP family.</text>
</comment>
<keyword evidence="4" id="KW-0449">Lipoprotein</keyword>
<keyword evidence="15" id="KW-1185">Reference proteome</keyword>
<reference evidence="14 15" key="1">
    <citation type="journal article" date="2020" name="bioRxiv">
        <title>Sequence and annotation of 42 cannabis genomes reveals extensive copy number variation in cannabinoid synthesis and pathogen resistance genes.</title>
        <authorList>
            <person name="Mckernan K.J."/>
            <person name="Helbert Y."/>
            <person name="Kane L.T."/>
            <person name="Ebling H."/>
            <person name="Zhang L."/>
            <person name="Liu B."/>
            <person name="Eaton Z."/>
            <person name="Mclaughlin S."/>
            <person name="Kingan S."/>
            <person name="Baybayan P."/>
            <person name="Concepcion G."/>
            <person name="Jordan M."/>
            <person name="Riva A."/>
            <person name="Barbazuk W."/>
            <person name="Harkins T."/>
        </authorList>
    </citation>
    <scope>NUCLEOTIDE SEQUENCE [LARGE SCALE GENOMIC DNA]</scope>
    <source>
        <strain evidence="14 15">cv. Jamaican Lion 4</strain>
        <strain evidence="13">Father</strain>
        <strain evidence="12">Mother</strain>
        <tissue evidence="13">Leaf</tissue>
    </source>
</reference>
<feature type="signal peptide" evidence="10">
    <location>
        <begin position="1"/>
        <end position="21"/>
    </location>
</feature>
<evidence type="ECO:0000259" key="11">
    <source>
        <dbReference type="PROSITE" id="PS50213"/>
    </source>
</evidence>
<dbReference type="GO" id="GO:0098552">
    <property type="term" value="C:side of membrane"/>
    <property type="evidence" value="ECO:0007669"/>
    <property type="project" value="UniProtKB-KW"/>
</dbReference>
<sequence>MKKQGLISLSIISIFFSIALAQSPTQAPTQTLTQAPITSPTPSEAPLVQPPALANPTNATEILEKVGGFSVFVHLLKTASENIQIENQLKYISNSLTILAPSNKAFSNLKPNTLNSLTTKEKLQLIQNHIIPSFIPIQNFQTLINPVRTQANYSLNILVEGSWVNISTGVVNATINATIYEDNQLAIYKVDKVLLPLRIFGVKPRKKAVGAPAPAPISSMVVKPDEFPTSSLIAPALAALLKDASAVSGALCLSGNGILSFGIAVVYVVLLSLF</sequence>
<protein>
    <recommendedName>
        <fullName evidence="11">FAS1 domain-containing protein</fullName>
    </recommendedName>
</protein>
<evidence type="ECO:0000256" key="8">
    <source>
        <dbReference type="SAM" id="MobiDB-lite"/>
    </source>
</evidence>
<evidence type="ECO:0000256" key="5">
    <source>
        <dbReference type="ARBA" id="ARBA00022729"/>
    </source>
</evidence>
<proteinExistence type="inferred from homology"/>
<dbReference type="InterPro" id="IPR036378">
    <property type="entry name" value="FAS1_dom_sf"/>
</dbReference>
<comment type="subcellular location">
    <subcellularLocation>
        <location evidence="1">Cell membrane</location>
        <topology evidence="1">Lipid-anchor</topology>
        <topology evidence="1">GPI-anchor</topology>
    </subcellularLocation>
</comment>
<evidence type="ECO:0000313" key="14">
    <source>
        <dbReference type="Proteomes" id="UP000525078"/>
    </source>
</evidence>
<keyword evidence="9" id="KW-0812">Transmembrane</keyword>
<evidence type="ECO:0000256" key="4">
    <source>
        <dbReference type="ARBA" id="ARBA00022622"/>
    </source>
</evidence>
<dbReference type="GO" id="GO:0009834">
    <property type="term" value="P:plant-type secondary cell wall biogenesis"/>
    <property type="evidence" value="ECO:0007669"/>
    <property type="project" value="TreeGrafter"/>
</dbReference>
<feature type="chain" id="PRO_5033593820" description="FAS1 domain-containing protein" evidence="10">
    <location>
        <begin position="22"/>
        <end position="274"/>
    </location>
</feature>
<evidence type="ECO:0000256" key="3">
    <source>
        <dbReference type="ARBA" id="ARBA00022475"/>
    </source>
</evidence>
<comment type="function">
    <text evidence="7">May be a cell surface adhesion protein.</text>
</comment>
<evidence type="ECO:0000256" key="9">
    <source>
        <dbReference type="SAM" id="Phobius"/>
    </source>
</evidence>